<dbReference type="Proteomes" id="UP000287033">
    <property type="component" value="Unassembled WGS sequence"/>
</dbReference>
<organism evidence="2 3">
    <name type="scientific">Chiloscyllium punctatum</name>
    <name type="common">Brownbanded bambooshark</name>
    <name type="synonym">Hemiscyllium punctatum</name>
    <dbReference type="NCBI Taxonomy" id="137246"/>
    <lineage>
        <taxon>Eukaryota</taxon>
        <taxon>Metazoa</taxon>
        <taxon>Chordata</taxon>
        <taxon>Craniata</taxon>
        <taxon>Vertebrata</taxon>
        <taxon>Chondrichthyes</taxon>
        <taxon>Elasmobranchii</taxon>
        <taxon>Galeomorphii</taxon>
        <taxon>Galeoidea</taxon>
        <taxon>Orectolobiformes</taxon>
        <taxon>Hemiscylliidae</taxon>
        <taxon>Chiloscyllium</taxon>
    </lineage>
</organism>
<dbReference type="AlphaFoldDB" id="A0A401S1C5"/>
<dbReference type="EMBL" id="BEZZ01000048">
    <property type="protein sequence ID" value="GCC24150.1"/>
    <property type="molecule type" value="Genomic_DNA"/>
</dbReference>
<protein>
    <submittedName>
        <fullName evidence="2">Uncharacterized protein</fullName>
    </submittedName>
</protein>
<sequence>MSIRSNAPDCHNAPQHFVDFLNTKIKVYDGTAQDLWALIQQILTRTEYTLFTERFGYHDFAGLAKAIVQDQQEQDDILAAASAILAKPIVRTHTFERGPKIKESAKDFLERFQECCESCFGDRGLNFHVANAKYNSMLLNCLRPLLSQQLRQITWTVSTLIPINFIVPLRLCGNIRTKRRCRPA</sequence>
<evidence type="ECO:0000313" key="3">
    <source>
        <dbReference type="Proteomes" id="UP000287033"/>
    </source>
</evidence>
<proteinExistence type="predicted"/>
<comment type="caution">
    <text evidence="2">The sequence shown here is derived from an EMBL/GenBank/DDBJ whole genome shotgun (WGS) entry which is preliminary data.</text>
</comment>
<reference evidence="2 3" key="1">
    <citation type="journal article" date="2018" name="Nat. Ecol. Evol.">
        <title>Shark genomes provide insights into elasmobranch evolution and the origin of vertebrates.</title>
        <authorList>
            <person name="Hara Y"/>
            <person name="Yamaguchi K"/>
            <person name="Onimaru K"/>
            <person name="Kadota M"/>
            <person name="Koyanagi M"/>
            <person name="Keeley SD"/>
            <person name="Tatsumi K"/>
            <person name="Tanaka K"/>
            <person name="Motone F"/>
            <person name="Kageyama Y"/>
            <person name="Nozu R"/>
            <person name="Adachi N"/>
            <person name="Nishimura O"/>
            <person name="Nakagawa R"/>
            <person name="Tanegashima C"/>
            <person name="Kiyatake I"/>
            <person name="Matsumoto R"/>
            <person name="Murakumo K"/>
            <person name="Nishida K"/>
            <person name="Terakita A"/>
            <person name="Kuratani S"/>
            <person name="Sato K"/>
            <person name="Hyodo S Kuraku.S."/>
        </authorList>
    </citation>
    <scope>NUCLEOTIDE SEQUENCE [LARGE SCALE GENOMIC DNA]</scope>
</reference>
<name>A0A401S1C5_CHIPU</name>
<gene>
    <name evidence="2" type="ORF">chiPu_0002550</name>
</gene>
<evidence type="ECO:0000313" key="2">
    <source>
        <dbReference type="EMBL" id="GCC24150.1"/>
    </source>
</evidence>
<keyword evidence="1" id="KW-0812">Transmembrane</keyword>
<feature type="transmembrane region" description="Helical" evidence="1">
    <location>
        <begin position="153"/>
        <end position="172"/>
    </location>
</feature>
<accession>A0A401S1C5</accession>
<keyword evidence="1" id="KW-1133">Transmembrane helix</keyword>
<evidence type="ECO:0000256" key="1">
    <source>
        <dbReference type="SAM" id="Phobius"/>
    </source>
</evidence>
<keyword evidence="3" id="KW-1185">Reference proteome</keyword>
<keyword evidence="1" id="KW-0472">Membrane</keyword>